<evidence type="ECO:0000256" key="5">
    <source>
        <dbReference type="ARBA" id="ARBA00010185"/>
    </source>
</evidence>
<feature type="transmembrane region" description="Helical" evidence="19">
    <location>
        <begin position="237"/>
        <end position="257"/>
    </location>
</feature>
<feature type="transmembrane region" description="Helical" evidence="19">
    <location>
        <begin position="50"/>
        <end position="67"/>
    </location>
</feature>
<reference evidence="20" key="2">
    <citation type="journal article" date="2021" name="PeerJ">
        <title>Extensive microbial diversity within the chicken gut microbiome revealed by metagenomics and culture.</title>
        <authorList>
            <person name="Gilroy R."/>
            <person name="Ravi A."/>
            <person name="Getino M."/>
            <person name="Pursley I."/>
            <person name="Horton D.L."/>
            <person name="Alikhan N.F."/>
            <person name="Baker D."/>
            <person name="Gharbi K."/>
            <person name="Hall N."/>
            <person name="Watson M."/>
            <person name="Adriaenssens E.M."/>
            <person name="Foster-Nyarko E."/>
            <person name="Jarju S."/>
            <person name="Secka A."/>
            <person name="Antonio M."/>
            <person name="Oren A."/>
            <person name="Chaudhuri R.R."/>
            <person name="La Ragione R."/>
            <person name="Hildebrand F."/>
            <person name="Pallen M.J."/>
        </authorList>
    </citation>
    <scope>NUCLEOTIDE SEQUENCE</scope>
    <source>
        <strain evidence="20">CHK195-11698</strain>
    </source>
</reference>
<evidence type="ECO:0000256" key="1">
    <source>
        <dbReference type="ARBA" id="ARBA00001698"/>
    </source>
</evidence>
<evidence type="ECO:0000256" key="15">
    <source>
        <dbReference type="ARBA" id="ARBA00023136"/>
    </source>
</evidence>
<evidence type="ECO:0000256" key="11">
    <source>
        <dbReference type="ARBA" id="ARBA00022692"/>
    </source>
</evidence>
<keyword evidence="12 18" id="KW-0548">Nucleotidyltransferase</keyword>
<evidence type="ECO:0000256" key="10">
    <source>
        <dbReference type="ARBA" id="ARBA00022679"/>
    </source>
</evidence>
<comment type="pathway">
    <text evidence="4">Lipid metabolism.</text>
</comment>
<comment type="similarity">
    <text evidence="5 18">Belongs to the CDS family.</text>
</comment>
<keyword evidence="9" id="KW-0444">Lipid biosynthesis</keyword>
<dbReference type="GO" id="GO:0004605">
    <property type="term" value="F:phosphatidate cytidylyltransferase activity"/>
    <property type="evidence" value="ECO:0007669"/>
    <property type="project" value="UniProtKB-EC"/>
</dbReference>
<dbReference type="EMBL" id="DVMJ01000095">
    <property type="protein sequence ID" value="HIU14536.1"/>
    <property type="molecule type" value="Genomic_DNA"/>
</dbReference>
<dbReference type="AlphaFoldDB" id="A0A9D1HQU1"/>
<evidence type="ECO:0000313" key="21">
    <source>
        <dbReference type="Proteomes" id="UP000824175"/>
    </source>
</evidence>
<evidence type="ECO:0000256" key="4">
    <source>
        <dbReference type="ARBA" id="ARBA00005189"/>
    </source>
</evidence>
<dbReference type="Pfam" id="PF01148">
    <property type="entry name" value="CTP_transf_1"/>
    <property type="match status" value="1"/>
</dbReference>
<dbReference type="PANTHER" id="PTHR46382">
    <property type="entry name" value="PHOSPHATIDATE CYTIDYLYLTRANSFERASE"/>
    <property type="match status" value="1"/>
</dbReference>
<evidence type="ECO:0000256" key="17">
    <source>
        <dbReference type="ARBA" id="ARBA00023264"/>
    </source>
</evidence>
<evidence type="ECO:0000256" key="8">
    <source>
        <dbReference type="ARBA" id="ARBA00022475"/>
    </source>
</evidence>
<keyword evidence="8" id="KW-1003">Cell membrane</keyword>
<dbReference type="Proteomes" id="UP000824175">
    <property type="component" value="Unassembled WGS sequence"/>
</dbReference>
<evidence type="ECO:0000313" key="20">
    <source>
        <dbReference type="EMBL" id="HIU14536.1"/>
    </source>
</evidence>
<comment type="caution">
    <text evidence="20">The sequence shown here is derived from an EMBL/GenBank/DDBJ whole genome shotgun (WGS) entry which is preliminary data.</text>
</comment>
<evidence type="ECO:0000256" key="18">
    <source>
        <dbReference type="RuleBase" id="RU003938"/>
    </source>
</evidence>
<evidence type="ECO:0000256" key="14">
    <source>
        <dbReference type="ARBA" id="ARBA00023098"/>
    </source>
</evidence>
<accession>A0A9D1HQU1</accession>
<evidence type="ECO:0000256" key="19">
    <source>
        <dbReference type="SAM" id="Phobius"/>
    </source>
</evidence>
<evidence type="ECO:0000256" key="13">
    <source>
        <dbReference type="ARBA" id="ARBA00022989"/>
    </source>
</evidence>
<keyword evidence="11 18" id="KW-0812">Transmembrane</keyword>
<dbReference type="PANTHER" id="PTHR46382:SF1">
    <property type="entry name" value="PHOSPHATIDATE CYTIDYLYLTRANSFERASE"/>
    <property type="match status" value="1"/>
</dbReference>
<dbReference type="InterPro" id="IPR000374">
    <property type="entry name" value="PC_trans"/>
</dbReference>
<feature type="transmembrane region" description="Helical" evidence="19">
    <location>
        <begin position="197"/>
        <end position="217"/>
    </location>
</feature>
<dbReference type="EC" id="2.7.7.41" evidence="6 18"/>
<evidence type="ECO:0000256" key="6">
    <source>
        <dbReference type="ARBA" id="ARBA00012487"/>
    </source>
</evidence>
<keyword evidence="14" id="KW-0443">Lipid metabolism</keyword>
<reference evidence="20" key="1">
    <citation type="submission" date="2020-10" db="EMBL/GenBank/DDBJ databases">
        <authorList>
            <person name="Gilroy R."/>
        </authorList>
    </citation>
    <scope>NUCLEOTIDE SEQUENCE</scope>
    <source>
        <strain evidence="20">CHK195-11698</strain>
    </source>
</reference>
<protein>
    <recommendedName>
        <fullName evidence="7 18">Phosphatidate cytidylyltransferase</fullName>
        <ecNumber evidence="6 18">2.7.7.41</ecNumber>
    </recommendedName>
</protein>
<keyword evidence="16" id="KW-0594">Phospholipid biosynthesis</keyword>
<feature type="transmembrane region" description="Helical" evidence="19">
    <location>
        <begin position="172"/>
        <end position="191"/>
    </location>
</feature>
<comment type="subcellular location">
    <subcellularLocation>
        <location evidence="2">Cell membrane</location>
        <topology evidence="2">Multi-pass membrane protein</topology>
    </subcellularLocation>
</comment>
<evidence type="ECO:0000256" key="3">
    <source>
        <dbReference type="ARBA" id="ARBA00005119"/>
    </source>
</evidence>
<comment type="catalytic activity">
    <reaction evidence="1 18">
        <text>a 1,2-diacyl-sn-glycero-3-phosphate + CTP + H(+) = a CDP-1,2-diacyl-sn-glycerol + diphosphate</text>
        <dbReference type="Rhea" id="RHEA:16229"/>
        <dbReference type="ChEBI" id="CHEBI:15378"/>
        <dbReference type="ChEBI" id="CHEBI:33019"/>
        <dbReference type="ChEBI" id="CHEBI:37563"/>
        <dbReference type="ChEBI" id="CHEBI:58332"/>
        <dbReference type="ChEBI" id="CHEBI:58608"/>
        <dbReference type="EC" id="2.7.7.41"/>
    </reaction>
</comment>
<dbReference type="GO" id="GO:0016024">
    <property type="term" value="P:CDP-diacylglycerol biosynthetic process"/>
    <property type="evidence" value="ECO:0007669"/>
    <property type="project" value="TreeGrafter"/>
</dbReference>
<dbReference type="PROSITE" id="PS01315">
    <property type="entry name" value="CDS"/>
    <property type="match status" value="1"/>
</dbReference>
<feature type="transmembrane region" description="Helical" evidence="19">
    <location>
        <begin position="73"/>
        <end position="93"/>
    </location>
</feature>
<proteinExistence type="inferred from homology"/>
<evidence type="ECO:0000256" key="9">
    <source>
        <dbReference type="ARBA" id="ARBA00022516"/>
    </source>
</evidence>
<evidence type="ECO:0000256" key="7">
    <source>
        <dbReference type="ARBA" id="ARBA00019373"/>
    </source>
</evidence>
<sequence>MKQRIITGLILAALALSVIYIGQTALTVGLLLVSLLGVYEIVKICHRPDWSYIVDVYCLAMSVWLFLGTQDFFIPAWQEMLFLIGLFTLVVLLEQFKIEDSYLIFTMMIFVLTALRGIAHIRASLGLGAIFFLLFATYGCDTGAYFTGYLIGKHPLIPRLSPKKTVEGSLGGMILGTLFGVGIAYFFPFGLTLGKATILAFLLTVTSQIGDLTFSALKRHYQIKDFSNLLPGHGGVLDRIDSLVFNVIVFSVFYTLFL</sequence>
<keyword evidence="13 19" id="KW-1133">Transmembrane helix</keyword>
<feature type="transmembrane region" description="Helical" evidence="19">
    <location>
        <begin position="6"/>
        <end position="38"/>
    </location>
</feature>
<keyword evidence="15 19" id="KW-0472">Membrane</keyword>
<dbReference type="GO" id="GO:0005886">
    <property type="term" value="C:plasma membrane"/>
    <property type="evidence" value="ECO:0007669"/>
    <property type="project" value="UniProtKB-SubCell"/>
</dbReference>
<evidence type="ECO:0000256" key="16">
    <source>
        <dbReference type="ARBA" id="ARBA00023209"/>
    </source>
</evidence>
<name>A0A9D1HQU1_9FIRM</name>
<comment type="pathway">
    <text evidence="3 18">Phospholipid metabolism; CDP-diacylglycerol biosynthesis; CDP-diacylglycerol from sn-glycerol 3-phosphate: step 3/3.</text>
</comment>
<organism evidence="20 21">
    <name type="scientific">Candidatus Fimiplasma intestinipullorum</name>
    <dbReference type="NCBI Taxonomy" id="2840825"/>
    <lineage>
        <taxon>Bacteria</taxon>
        <taxon>Bacillati</taxon>
        <taxon>Bacillota</taxon>
        <taxon>Clostridia</taxon>
        <taxon>Eubacteriales</taxon>
        <taxon>Candidatus Fimiplasma</taxon>
    </lineage>
</organism>
<keyword evidence="17" id="KW-1208">Phospholipid metabolism</keyword>
<evidence type="ECO:0000256" key="12">
    <source>
        <dbReference type="ARBA" id="ARBA00022695"/>
    </source>
</evidence>
<evidence type="ECO:0000256" key="2">
    <source>
        <dbReference type="ARBA" id="ARBA00004651"/>
    </source>
</evidence>
<feature type="transmembrane region" description="Helical" evidence="19">
    <location>
        <begin position="102"/>
        <end position="119"/>
    </location>
</feature>
<feature type="transmembrane region" description="Helical" evidence="19">
    <location>
        <begin position="125"/>
        <end position="151"/>
    </location>
</feature>
<gene>
    <name evidence="20" type="ORF">IAD15_10805</name>
</gene>
<keyword evidence="10 18" id="KW-0808">Transferase</keyword>